<comment type="caution">
    <text evidence="2">The sequence shown here is derived from an EMBL/GenBank/DDBJ whole genome shotgun (WGS) entry which is preliminary data.</text>
</comment>
<evidence type="ECO:0000313" key="3">
    <source>
        <dbReference type="Proteomes" id="UP001165263"/>
    </source>
</evidence>
<feature type="region of interest" description="Disordered" evidence="1">
    <location>
        <begin position="105"/>
        <end position="129"/>
    </location>
</feature>
<feature type="compositionally biased region" description="Basic and acidic residues" evidence="1">
    <location>
        <begin position="119"/>
        <end position="129"/>
    </location>
</feature>
<dbReference type="EMBL" id="JANUHC010000006">
    <property type="protein sequence ID" value="MCS0631235.1"/>
    <property type="molecule type" value="Genomic_DNA"/>
</dbReference>
<dbReference type="Proteomes" id="UP001165263">
    <property type="component" value="Unassembled WGS sequence"/>
</dbReference>
<proteinExistence type="predicted"/>
<reference evidence="2" key="1">
    <citation type="submission" date="2022-08" db="EMBL/GenBank/DDBJ databases">
        <title>Reclassification of Massilia species as members of the genera Telluria, Duganella, Pseudoduganella, Mokoshia gen. nov. and Zemynaea gen. nov. using orthogonal and non-orthogonal genome-based approaches.</title>
        <authorList>
            <person name="Bowman J.P."/>
        </authorList>
    </citation>
    <scope>NUCLEOTIDE SEQUENCE</scope>
    <source>
        <strain evidence="2">LMG 11547</strain>
    </source>
</reference>
<sequence length="129" mass="14910">MAEPLLPSGFDELEQFVEYWVRDTNNERWKQRSKASMEEIQRFYDHMLARAEDAIAHLDAFPLDDMPPASERLFKLLLAIAHVAMAVEMHGQPIAHRAQLRSDLQMTQGPWPFGGSSKEQSKRDLEETQ</sequence>
<dbReference type="RefSeq" id="WP_259450316.1">
    <property type="nucleotide sequence ID" value="NZ_CP119520.1"/>
</dbReference>
<evidence type="ECO:0000313" key="2">
    <source>
        <dbReference type="EMBL" id="MCS0631235.1"/>
    </source>
</evidence>
<accession>A0ABT2C1H9</accession>
<gene>
    <name evidence="2" type="ORF">NX786_18035</name>
</gene>
<name>A0ABT2C1H9_9BURK</name>
<organism evidence="2 3">
    <name type="scientific">Telluria mixta</name>
    <dbReference type="NCBI Taxonomy" id="34071"/>
    <lineage>
        <taxon>Bacteria</taxon>
        <taxon>Pseudomonadati</taxon>
        <taxon>Pseudomonadota</taxon>
        <taxon>Betaproteobacteria</taxon>
        <taxon>Burkholderiales</taxon>
        <taxon>Oxalobacteraceae</taxon>
        <taxon>Telluria group</taxon>
        <taxon>Telluria</taxon>
    </lineage>
</organism>
<evidence type="ECO:0008006" key="4">
    <source>
        <dbReference type="Google" id="ProtNLM"/>
    </source>
</evidence>
<evidence type="ECO:0000256" key="1">
    <source>
        <dbReference type="SAM" id="MobiDB-lite"/>
    </source>
</evidence>
<protein>
    <recommendedName>
        <fullName evidence="4">dATP/dGTP diphosphohydrolase MazZ domain-containing protein</fullName>
    </recommendedName>
</protein>
<keyword evidence="3" id="KW-1185">Reference proteome</keyword>